<keyword evidence="4 6" id="KW-1133">Transmembrane helix</keyword>
<keyword evidence="3 6" id="KW-0812">Transmembrane</keyword>
<proteinExistence type="inferred from homology"/>
<feature type="transmembrane region" description="Helical" evidence="6">
    <location>
        <begin position="94"/>
        <end position="115"/>
    </location>
</feature>
<dbReference type="EMBL" id="JAGKQM010001842">
    <property type="protein sequence ID" value="KAH0851150.1"/>
    <property type="molecule type" value="Genomic_DNA"/>
</dbReference>
<accession>A0ABQ7X5C0</accession>
<dbReference type="Gene3D" id="1.20.1250.20">
    <property type="entry name" value="MFS general substrate transporter like domains"/>
    <property type="match status" value="1"/>
</dbReference>
<comment type="subcellular location">
    <subcellularLocation>
        <location evidence="1">Membrane</location>
        <topology evidence="1">Multi-pass membrane protein</topology>
    </subcellularLocation>
</comment>
<sequence length="211" mass="23204">MDIESLSPPVHQESRKQALLREERRMESYQIHHWFVSNESFEKLASMSLIGNLSVYLTTKYNLGGVFLVNIINIWFGSCNFLSIPGAFVSDAYLGRFWTLLLGSIASFLVNYLPISSFQGMGVMALTAAIPRLRPEACNDPTNCSNPPAKWHLAVLFSSLGLLAIGAGAIRPCNIAFGADQFDTGTKRAKRSLKHSLTGGTSPSPWLLSLH</sequence>
<dbReference type="InterPro" id="IPR000109">
    <property type="entry name" value="POT_fam"/>
</dbReference>
<comment type="similarity">
    <text evidence="2">Belongs to the major facilitator superfamily. Proton-dependent oligopeptide transporter (POT/PTR) (TC 2.A.17) family.</text>
</comment>
<protein>
    <submittedName>
        <fullName evidence="7">Uncharacterized protein</fullName>
    </submittedName>
</protein>
<dbReference type="Pfam" id="PF00854">
    <property type="entry name" value="PTR2"/>
    <property type="match status" value="1"/>
</dbReference>
<reference evidence="7 8" key="1">
    <citation type="submission" date="2021-05" db="EMBL/GenBank/DDBJ databases">
        <title>Genome Assembly of Synthetic Allotetraploid Brassica napus Reveals Homoeologous Exchanges between Subgenomes.</title>
        <authorList>
            <person name="Davis J.T."/>
        </authorList>
    </citation>
    <scope>NUCLEOTIDE SEQUENCE [LARGE SCALE GENOMIC DNA]</scope>
    <source>
        <strain evidence="8">cv. Da-Ae</strain>
        <tissue evidence="7">Seedling</tissue>
    </source>
</reference>
<evidence type="ECO:0000256" key="3">
    <source>
        <dbReference type="ARBA" id="ARBA00022692"/>
    </source>
</evidence>
<gene>
    <name evidence="7" type="ORF">HID58_094951</name>
</gene>
<evidence type="ECO:0000256" key="2">
    <source>
        <dbReference type="ARBA" id="ARBA00005982"/>
    </source>
</evidence>
<organism evidence="7 8">
    <name type="scientific">Brassica napus</name>
    <name type="common">Rape</name>
    <dbReference type="NCBI Taxonomy" id="3708"/>
    <lineage>
        <taxon>Eukaryota</taxon>
        <taxon>Viridiplantae</taxon>
        <taxon>Streptophyta</taxon>
        <taxon>Embryophyta</taxon>
        <taxon>Tracheophyta</taxon>
        <taxon>Spermatophyta</taxon>
        <taxon>Magnoliopsida</taxon>
        <taxon>eudicotyledons</taxon>
        <taxon>Gunneridae</taxon>
        <taxon>Pentapetalae</taxon>
        <taxon>rosids</taxon>
        <taxon>malvids</taxon>
        <taxon>Brassicales</taxon>
        <taxon>Brassicaceae</taxon>
        <taxon>Brassiceae</taxon>
        <taxon>Brassica</taxon>
    </lineage>
</organism>
<feature type="transmembrane region" description="Helical" evidence="6">
    <location>
        <begin position="61"/>
        <end position="82"/>
    </location>
</feature>
<name>A0ABQ7X5C0_BRANA</name>
<comment type="caution">
    <text evidence="7">The sequence shown here is derived from an EMBL/GenBank/DDBJ whole genome shotgun (WGS) entry which is preliminary data.</text>
</comment>
<keyword evidence="8" id="KW-1185">Reference proteome</keyword>
<evidence type="ECO:0000256" key="5">
    <source>
        <dbReference type="ARBA" id="ARBA00023136"/>
    </source>
</evidence>
<evidence type="ECO:0000256" key="4">
    <source>
        <dbReference type="ARBA" id="ARBA00022989"/>
    </source>
</evidence>
<evidence type="ECO:0000313" key="8">
    <source>
        <dbReference type="Proteomes" id="UP000824890"/>
    </source>
</evidence>
<evidence type="ECO:0000256" key="1">
    <source>
        <dbReference type="ARBA" id="ARBA00004141"/>
    </source>
</evidence>
<keyword evidence="5 6" id="KW-0472">Membrane</keyword>
<evidence type="ECO:0000256" key="6">
    <source>
        <dbReference type="SAM" id="Phobius"/>
    </source>
</evidence>
<dbReference type="PANTHER" id="PTHR11654">
    <property type="entry name" value="OLIGOPEPTIDE TRANSPORTER-RELATED"/>
    <property type="match status" value="1"/>
</dbReference>
<dbReference type="Proteomes" id="UP000824890">
    <property type="component" value="Unassembled WGS sequence"/>
</dbReference>
<evidence type="ECO:0000313" key="7">
    <source>
        <dbReference type="EMBL" id="KAH0851150.1"/>
    </source>
</evidence>
<dbReference type="InterPro" id="IPR036259">
    <property type="entry name" value="MFS_trans_sf"/>
</dbReference>
<feature type="transmembrane region" description="Helical" evidence="6">
    <location>
        <begin position="151"/>
        <end position="170"/>
    </location>
</feature>